<feature type="active site" evidence="1">
    <location>
        <position position="37"/>
    </location>
</feature>
<dbReference type="InterPro" id="IPR027417">
    <property type="entry name" value="P-loop_NTPase"/>
</dbReference>
<protein>
    <submittedName>
        <fullName evidence="3">Chloramphenicol phosphotransferase</fullName>
    </submittedName>
</protein>
<sequence>MYPDVILLNGTGSSGKTSLAKELQELLPTQFLNFSIDSVLYALPPSDLKHMMKGEEITRDGYNYGQLTEGYHRCVKGLLESGCRVIIDNAWINEEEIDALESVLKGFNVQRVKVQCRLDVCVARELARGDRAIGLAEWEFPLVHQHMKYDLVVDTSDISPKEAAAQLFEKLRSGEEVEA</sequence>
<keyword evidence="3" id="KW-0808">Transferase</keyword>
<dbReference type="EMBL" id="LNTY01000032">
    <property type="protein sequence ID" value="KXF81929.1"/>
    <property type="molecule type" value="Genomic_DNA"/>
</dbReference>
<dbReference type="GO" id="GO:0016740">
    <property type="term" value="F:transferase activity"/>
    <property type="evidence" value="ECO:0007669"/>
    <property type="project" value="UniProtKB-KW"/>
</dbReference>
<reference evidence="3 4" key="1">
    <citation type="submission" date="2015-11" db="EMBL/GenBank/DDBJ databases">
        <title>Genomic Taxonomy of the Vibrionaceae.</title>
        <authorList>
            <person name="Gomez-Gil B."/>
            <person name="Enciso-Ibarra J."/>
        </authorList>
    </citation>
    <scope>NUCLEOTIDE SEQUENCE [LARGE SCALE GENOMIC DNA]</scope>
    <source>
        <strain evidence="3 4">CAIM 912</strain>
    </source>
</reference>
<dbReference type="SUPFAM" id="SSF52540">
    <property type="entry name" value="P-loop containing nucleoside triphosphate hydrolases"/>
    <property type="match status" value="1"/>
</dbReference>
<dbReference type="GO" id="GO:0005524">
    <property type="term" value="F:ATP binding"/>
    <property type="evidence" value="ECO:0007669"/>
    <property type="project" value="InterPro"/>
</dbReference>
<evidence type="ECO:0000256" key="2">
    <source>
        <dbReference type="PIRSR" id="PIRSR007531-2"/>
    </source>
</evidence>
<proteinExistence type="predicted"/>
<dbReference type="InterPro" id="IPR012853">
    <property type="entry name" value="CPT"/>
</dbReference>
<dbReference type="PIRSF" id="PIRSF007531">
    <property type="entry name" value="CPT"/>
    <property type="match status" value="1"/>
</dbReference>
<organism evidence="3 4">
    <name type="scientific">Enterovibrio coralii</name>
    <dbReference type="NCBI Taxonomy" id="294935"/>
    <lineage>
        <taxon>Bacteria</taxon>
        <taxon>Pseudomonadati</taxon>
        <taxon>Pseudomonadota</taxon>
        <taxon>Gammaproteobacteria</taxon>
        <taxon>Vibrionales</taxon>
        <taxon>Vibrionaceae</taxon>
        <taxon>Enterovibrio</taxon>
    </lineage>
</organism>
<comment type="caution">
    <text evidence="3">The sequence shown here is derived from an EMBL/GenBank/DDBJ whole genome shotgun (WGS) entry which is preliminary data.</text>
</comment>
<dbReference type="OrthoDB" id="1493892at2"/>
<accession>A0A135I900</accession>
<gene>
    <name evidence="3" type="ORF">ATN88_18350</name>
</gene>
<evidence type="ECO:0000313" key="3">
    <source>
        <dbReference type="EMBL" id="KXF81929.1"/>
    </source>
</evidence>
<dbReference type="STRING" id="294935.ATN88_18350"/>
<dbReference type="RefSeq" id="WP_067415007.1">
    <property type="nucleotide sequence ID" value="NZ_LNTY01000032.1"/>
</dbReference>
<name>A0A135I900_9GAMM</name>
<dbReference type="Proteomes" id="UP000070529">
    <property type="component" value="Unassembled WGS sequence"/>
</dbReference>
<evidence type="ECO:0000256" key="1">
    <source>
        <dbReference type="PIRSR" id="PIRSR007531-1"/>
    </source>
</evidence>
<dbReference type="Pfam" id="PF07931">
    <property type="entry name" value="CPT"/>
    <property type="match status" value="1"/>
</dbReference>
<dbReference type="AlphaFoldDB" id="A0A135I900"/>
<dbReference type="Gene3D" id="3.40.50.300">
    <property type="entry name" value="P-loop containing nucleotide triphosphate hydrolases"/>
    <property type="match status" value="1"/>
</dbReference>
<feature type="binding site" evidence="2">
    <location>
        <begin position="10"/>
        <end position="17"/>
    </location>
    <ligand>
        <name>ATP</name>
        <dbReference type="ChEBI" id="CHEBI:30616"/>
    </ligand>
</feature>
<keyword evidence="4" id="KW-1185">Reference proteome</keyword>
<evidence type="ECO:0000313" key="4">
    <source>
        <dbReference type="Proteomes" id="UP000070529"/>
    </source>
</evidence>